<comment type="caution">
    <text evidence="2">The sequence shown here is derived from an EMBL/GenBank/DDBJ whole genome shotgun (WGS) entry which is preliminary data.</text>
</comment>
<protein>
    <recommendedName>
        <fullName evidence="4">BNR repeat-containing family member</fullName>
    </recommendedName>
</protein>
<name>A0ABQ3HPH1_9ACTN</name>
<reference evidence="3" key="1">
    <citation type="journal article" date="2019" name="Int. J. Syst. Evol. Microbiol.">
        <title>The Global Catalogue of Microorganisms (GCM) 10K type strain sequencing project: providing services to taxonomists for standard genome sequencing and annotation.</title>
        <authorList>
            <consortium name="The Broad Institute Genomics Platform"/>
            <consortium name="The Broad Institute Genome Sequencing Center for Infectious Disease"/>
            <person name="Wu L."/>
            <person name="Ma J."/>
        </authorList>
    </citation>
    <scope>NUCLEOTIDE SEQUENCE [LARGE SCALE GENOMIC DNA]</scope>
    <source>
        <strain evidence="3">CGMCC 1.12791</strain>
    </source>
</reference>
<evidence type="ECO:0000256" key="1">
    <source>
        <dbReference type="SAM" id="SignalP"/>
    </source>
</evidence>
<proteinExistence type="predicted"/>
<evidence type="ECO:0000313" key="3">
    <source>
        <dbReference type="Proteomes" id="UP000597341"/>
    </source>
</evidence>
<dbReference type="Proteomes" id="UP000597341">
    <property type="component" value="Unassembled WGS sequence"/>
</dbReference>
<evidence type="ECO:0000313" key="2">
    <source>
        <dbReference type="EMBL" id="GHE18014.1"/>
    </source>
</evidence>
<feature type="chain" id="PRO_5045040230" description="BNR repeat-containing family member" evidence="1">
    <location>
        <begin position="27"/>
        <end position="434"/>
    </location>
</feature>
<feature type="signal peptide" evidence="1">
    <location>
        <begin position="1"/>
        <end position="26"/>
    </location>
</feature>
<gene>
    <name evidence="2" type="ORF">GCM10011376_26240</name>
</gene>
<keyword evidence="1" id="KW-0732">Signal</keyword>
<dbReference type="EMBL" id="BNAD01000007">
    <property type="protein sequence ID" value="GHE18014.1"/>
    <property type="molecule type" value="Genomic_DNA"/>
</dbReference>
<sequence>MIPRRRAWVVIGVVLASFLPAPEAVAGEEDWSQREILTRPGVNGNAPRLFAAADGALTAAWVATSASSLDWALVIRTRPAGGTWSIEQVIEADVSRYDIELAVDSRLVAAYLPDDGAGPHVRTQEADGTFGPSMLLAPGLPGRVLSGPKLVVSKSGRQVVVWLQRLPGAGNRVVAVRRDGSSAAWSKPKFLTGKDARPLSIATGAARDGSVAVLWTDVMWEDGLRSFRVKHRLLSAHGEWMATEFVMQSAGVADLQVANRGSGRVTAIWVETDELEHHAYTSSRTASGRWTPAGSIAAQPDRDELWQTLTTNGRLTAVVWSSLPSSDGDSWLMARVQDGRAWGPPRRIGRASSRMWFNAAAFERDGALRVVWIRKQGEMRTRVRGRGGAWGPPTHITYVGLDDYRPVVVAYGDREAAVVSATRNRRIAFAELSQ</sequence>
<keyword evidence="3" id="KW-1185">Reference proteome</keyword>
<organism evidence="2 3">
    <name type="scientific">Nocardioides flavus</name>
    <name type="common">ex Wang et al. 2016</name>
    <dbReference type="NCBI Taxonomy" id="2058780"/>
    <lineage>
        <taxon>Bacteria</taxon>
        <taxon>Bacillati</taxon>
        <taxon>Actinomycetota</taxon>
        <taxon>Actinomycetes</taxon>
        <taxon>Propionibacteriales</taxon>
        <taxon>Nocardioidaceae</taxon>
        <taxon>Nocardioides</taxon>
    </lineage>
</organism>
<accession>A0ABQ3HPH1</accession>
<dbReference type="RefSeq" id="WP_191279932.1">
    <property type="nucleotide sequence ID" value="NZ_BNAD01000007.1"/>
</dbReference>
<evidence type="ECO:0008006" key="4">
    <source>
        <dbReference type="Google" id="ProtNLM"/>
    </source>
</evidence>